<reference evidence="1" key="1">
    <citation type="submission" date="2021-06" db="EMBL/GenBank/DDBJ databases">
        <authorList>
            <person name="Kallberg Y."/>
            <person name="Tangrot J."/>
            <person name="Rosling A."/>
        </authorList>
    </citation>
    <scope>NUCLEOTIDE SEQUENCE</scope>
    <source>
        <strain evidence="1">FL966</strain>
    </source>
</reference>
<proteinExistence type="predicted"/>
<name>A0A9N9CQF0_9GLOM</name>
<comment type="caution">
    <text evidence="1">The sequence shown here is derived from an EMBL/GenBank/DDBJ whole genome shotgun (WGS) entry which is preliminary data.</text>
</comment>
<dbReference type="Proteomes" id="UP000789759">
    <property type="component" value="Unassembled WGS sequence"/>
</dbReference>
<keyword evidence="2" id="KW-1185">Reference proteome</keyword>
<organism evidence="1 2">
    <name type="scientific">Cetraspora pellucida</name>
    <dbReference type="NCBI Taxonomy" id="1433469"/>
    <lineage>
        <taxon>Eukaryota</taxon>
        <taxon>Fungi</taxon>
        <taxon>Fungi incertae sedis</taxon>
        <taxon>Mucoromycota</taxon>
        <taxon>Glomeromycotina</taxon>
        <taxon>Glomeromycetes</taxon>
        <taxon>Diversisporales</taxon>
        <taxon>Gigasporaceae</taxon>
        <taxon>Cetraspora</taxon>
    </lineage>
</organism>
<accession>A0A9N9CQF0</accession>
<evidence type="ECO:0000313" key="2">
    <source>
        <dbReference type="Proteomes" id="UP000789759"/>
    </source>
</evidence>
<evidence type="ECO:0000313" key="1">
    <source>
        <dbReference type="EMBL" id="CAG8608169.1"/>
    </source>
</evidence>
<feature type="non-terminal residue" evidence="1">
    <location>
        <position position="1"/>
    </location>
</feature>
<gene>
    <name evidence="1" type="ORF">CPELLU_LOCUS7322</name>
</gene>
<dbReference type="EMBL" id="CAJVQA010004861">
    <property type="protein sequence ID" value="CAG8608169.1"/>
    <property type="molecule type" value="Genomic_DNA"/>
</dbReference>
<dbReference type="AlphaFoldDB" id="A0A9N9CQF0"/>
<protein>
    <submittedName>
        <fullName evidence="1">5473_t:CDS:1</fullName>
    </submittedName>
</protein>
<sequence length="102" mass="12273">MNFVEVKIDEESEVKEDKKKLENNYNEKKPEDKMPSKYFAISSEDDCVVKFILKKDFEFKLQIYTIEKLHNKKGDLELKDNLKSENNIYLEDDKKTLYRKLS</sequence>